<dbReference type="InterPro" id="IPR050431">
    <property type="entry name" value="Adaptor_comp_med_subunit"/>
</dbReference>
<dbReference type="Gene3D" id="3.30.450.60">
    <property type="match status" value="1"/>
</dbReference>
<gene>
    <name evidence="6" type="ORF">KIPB_009959</name>
</gene>
<dbReference type="InterPro" id="IPR011012">
    <property type="entry name" value="Longin-like_dom_sf"/>
</dbReference>
<dbReference type="SUPFAM" id="SSF64356">
    <property type="entry name" value="SNARE-like"/>
    <property type="match status" value="1"/>
</dbReference>
<evidence type="ECO:0000256" key="3">
    <source>
        <dbReference type="ARBA" id="ARBA00022927"/>
    </source>
</evidence>
<dbReference type="GO" id="GO:0012505">
    <property type="term" value="C:endomembrane system"/>
    <property type="evidence" value="ECO:0007669"/>
    <property type="project" value="UniProtKB-SubCell"/>
</dbReference>
<dbReference type="Proteomes" id="UP000265618">
    <property type="component" value="Unassembled WGS sequence"/>
</dbReference>
<dbReference type="InterPro" id="IPR028565">
    <property type="entry name" value="MHD"/>
</dbReference>
<organism evidence="6 7">
    <name type="scientific">Kipferlia bialata</name>
    <dbReference type="NCBI Taxonomy" id="797122"/>
    <lineage>
        <taxon>Eukaryota</taxon>
        <taxon>Metamonada</taxon>
        <taxon>Carpediemonas-like organisms</taxon>
        <taxon>Kipferlia</taxon>
    </lineage>
</organism>
<evidence type="ECO:0000256" key="2">
    <source>
        <dbReference type="ARBA" id="ARBA00022448"/>
    </source>
</evidence>
<evidence type="ECO:0000313" key="6">
    <source>
        <dbReference type="EMBL" id="GIQ87839.1"/>
    </source>
</evidence>
<keyword evidence="7" id="KW-1185">Reference proteome</keyword>
<sequence length="294" mass="32397">MIGSVFILSTTEGAILIERHYEGVIPRDVATDFYEEYKSAIQTKSLPSVIPLSGVYLVPVIENDVLFLGAMWTEGSPLGAATFLRRIISLLARQYVPKVDTATIKKHFLIVHQLLDELCDAGIPLNSEPNVAAVLVPPSAGDKLSVNSSSMDLPTECMTAIPWRPATVSHTRNQIFFDIIEQLEACVNPDGTQVHCELSGVMNVKAWLSDTPDLVVKLQDPTVLDEVSFHPCVRYKVFEEHQYLSFVPPDGQFILASYRASRVVTALPVMLNTSLTHASGDQWTLAVSATYHSK</sequence>
<comment type="caution">
    <text evidence="6">The sequence shown here is derived from an EMBL/GenBank/DDBJ whole genome shotgun (WGS) entry which is preliminary data.</text>
</comment>
<comment type="subcellular location">
    <subcellularLocation>
        <location evidence="1">Endomembrane system</location>
    </subcellularLocation>
</comment>
<keyword evidence="3" id="KW-0653">Protein transport</keyword>
<dbReference type="PANTHER" id="PTHR10529">
    <property type="entry name" value="AP COMPLEX SUBUNIT MU"/>
    <property type="match status" value="1"/>
</dbReference>
<dbReference type="SUPFAM" id="SSF49447">
    <property type="entry name" value="Second domain of Mu2 adaptin subunit (ap50) of ap2 adaptor"/>
    <property type="match status" value="1"/>
</dbReference>
<feature type="non-terminal residue" evidence="6">
    <location>
        <position position="1"/>
    </location>
</feature>
<evidence type="ECO:0000259" key="5">
    <source>
        <dbReference type="PROSITE" id="PS51072"/>
    </source>
</evidence>
<dbReference type="Gene3D" id="2.60.40.1170">
    <property type="entry name" value="Mu homology domain, subdomain B"/>
    <property type="match status" value="1"/>
</dbReference>
<keyword evidence="4" id="KW-0472">Membrane</keyword>
<proteinExistence type="predicted"/>
<protein>
    <submittedName>
        <fullName evidence="6">Clathrin adaptor, mu subunit</fullName>
    </submittedName>
</protein>
<dbReference type="InterPro" id="IPR001392">
    <property type="entry name" value="Clathrin_mu"/>
</dbReference>
<dbReference type="Pfam" id="PF00928">
    <property type="entry name" value="Adap_comp_sub"/>
    <property type="match status" value="1"/>
</dbReference>
<dbReference type="InterPro" id="IPR036168">
    <property type="entry name" value="AP2_Mu_C_sf"/>
</dbReference>
<reference evidence="6 7" key="1">
    <citation type="journal article" date="2018" name="PLoS ONE">
        <title>The draft genome of Kipferlia bialata reveals reductive genome evolution in fornicate parasites.</title>
        <authorList>
            <person name="Tanifuji G."/>
            <person name="Takabayashi S."/>
            <person name="Kume K."/>
            <person name="Takagi M."/>
            <person name="Nakayama T."/>
            <person name="Kamikawa R."/>
            <person name="Inagaki Y."/>
            <person name="Hashimoto T."/>
        </authorList>
    </citation>
    <scope>NUCLEOTIDE SEQUENCE [LARGE SCALE GENOMIC DNA]</scope>
    <source>
        <strain evidence="6">NY0173</strain>
    </source>
</reference>
<keyword evidence="2" id="KW-0813">Transport</keyword>
<dbReference type="CDD" id="cd14837">
    <property type="entry name" value="AP3_Mu_N"/>
    <property type="match status" value="1"/>
</dbReference>
<evidence type="ECO:0000313" key="7">
    <source>
        <dbReference type="Proteomes" id="UP000265618"/>
    </source>
</evidence>
<dbReference type="AlphaFoldDB" id="A0A9K3GL78"/>
<evidence type="ECO:0000256" key="4">
    <source>
        <dbReference type="ARBA" id="ARBA00023136"/>
    </source>
</evidence>
<dbReference type="GO" id="GO:0016192">
    <property type="term" value="P:vesicle-mediated transport"/>
    <property type="evidence" value="ECO:0007669"/>
    <property type="project" value="InterPro"/>
</dbReference>
<evidence type="ECO:0000256" key="1">
    <source>
        <dbReference type="ARBA" id="ARBA00004308"/>
    </source>
</evidence>
<dbReference type="PROSITE" id="PS51072">
    <property type="entry name" value="MHD"/>
    <property type="match status" value="1"/>
</dbReference>
<dbReference type="EMBL" id="BDIP01003541">
    <property type="protein sequence ID" value="GIQ87839.1"/>
    <property type="molecule type" value="Genomic_DNA"/>
</dbReference>
<dbReference type="GO" id="GO:0006886">
    <property type="term" value="P:intracellular protein transport"/>
    <property type="evidence" value="ECO:0007669"/>
    <property type="project" value="InterPro"/>
</dbReference>
<accession>A0A9K3GL78</accession>
<name>A0A9K3GL78_9EUKA</name>
<feature type="domain" description="MHD" evidence="5">
    <location>
        <begin position="172"/>
        <end position="294"/>
    </location>
</feature>
<dbReference type="GO" id="GO:0030131">
    <property type="term" value="C:clathrin adaptor complex"/>
    <property type="evidence" value="ECO:0007669"/>
    <property type="project" value="InterPro"/>
</dbReference>
<dbReference type="PRINTS" id="PR00314">
    <property type="entry name" value="CLATHRINADPT"/>
</dbReference>
<dbReference type="OrthoDB" id="870at2759"/>